<organism evidence="1">
    <name type="scientific">Medicago truncatula</name>
    <name type="common">Barrel medic</name>
    <name type="synonym">Medicago tribuloides</name>
    <dbReference type="NCBI Taxonomy" id="3880"/>
    <lineage>
        <taxon>Eukaryota</taxon>
        <taxon>Viridiplantae</taxon>
        <taxon>Streptophyta</taxon>
        <taxon>Embryophyta</taxon>
        <taxon>Tracheophyta</taxon>
        <taxon>Spermatophyta</taxon>
        <taxon>Magnoliopsida</taxon>
        <taxon>eudicotyledons</taxon>
        <taxon>Gunneridae</taxon>
        <taxon>Pentapetalae</taxon>
        <taxon>rosids</taxon>
        <taxon>fabids</taxon>
        <taxon>Fabales</taxon>
        <taxon>Fabaceae</taxon>
        <taxon>Papilionoideae</taxon>
        <taxon>50 kb inversion clade</taxon>
        <taxon>NPAAA clade</taxon>
        <taxon>Hologalegina</taxon>
        <taxon>IRL clade</taxon>
        <taxon>Trifolieae</taxon>
        <taxon>Medicago</taxon>
    </lineage>
</organism>
<comment type="caution">
    <text evidence="1">The sequence shown here is derived from an EMBL/GenBank/DDBJ whole genome shotgun (WGS) entry which is preliminary data.</text>
</comment>
<name>A0A396I005_MEDTR</name>
<dbReference type="Gramene" id="rna20893">
    <property type="protein sequence ID" value="RHN58936.1"/>
    <property type="gene ID" value="gene20893"/>
</dbReference>
<dbReference type="EMBL" id="PSQE01000004">
    <property type="protein sequence ID" value="RHN58936.1"/>
    <property type="molecule type" value="Genomic_DNA"/>
</dbReference>
<dbReference type="AlphaFoldDB" id="A0A396I005"/>
<gene>
    <name evidence="1" type="ORF">MtrunA17_Chr4g0007751</name>
</gene>
<reference evidence="1" key="1">
    <citation type="journal article" date="2018" name="Nat. Plants">
        <title>Whole-genome landscape of Medicago truncatula symbiotic genes.</title>
        <authorList>
            <person name="Pecrix Y."/>
            <person name="Gamas P."/>
            <person name="Carrere S."/>
        </authorList>
    </citation>
    <scope>NUCLEOTIDE SEQUENCE</scope>
    <source>
        <tissue evidence="1">Leaves</tissue>
    </source>
</reference>
<sequence>MSLLSPLVGNQSCFYFRHSSANHVFTFALKQCHLYLPIISFPSDTYPFVSQSVSASSLPSYLHHIQSYYHIHQHYISGVSNGPKLAFFIYLSLSDPLV</sequence>
<dbReference type="Proteomes" id="UP000265566">
    <property type="component" value="Chromosome 4"/>
</dbReference>
<evidence type="ECO:0000313" key="1">
    <source>
        <dbReference type="EMBL" id="RHN58936.1"/>
    </source>
</evidence>
<accession>A0A396I005</accession>
<proteinExistence type="predicted"/>
<protein>
    <submittedName>
        <fullName evidence="1">Uncharacterized protein</fullName>
    </submittedName>
</protein>